<evidence type="ECO:0000313" key="9">
    <source>
        <dbReference type="Proteomes" id="UP000053240"/>
    </source>
</evidence>
<dbReference type="InterPro" id="IPR004210">
    <property type="entry name" value="BESS_motif"/>
</dbReference>
<evidence type="ECO:0000256" key="3">
    <source>
        <dbReference type="ARBA" id="ARBA00022833"/>
    </source>
</evidence>
<feature type="compositionally biased region" description="Low complexity" evidence="6">
    <location>
        <begin position="215"/>
        <end position="232"/>
    </location>
</feature>
<feature type="region of interest" description="Disordered" evidence="6">
    <location>
        <begin position="195"/>
        <end position="254"/>
    </location>
</feature>
<keyword evidence="2" id="KW-0863">Zinc-finger</keyword>
<proteinExistence type="predicted"/>
<keyword evidence="1" id="KW-0479">Metal-binding</keyword>
<dbReference type="InterPro" id="IPR006578">
    <property type="entry name" value="MADF-dom"/>
</dbReference>
<dbReference type="PROSITE" id="PS51031">
    <property type="entry name" value="BESS"/>
    <property type="match status" value="1"/>
</dbReference>
<feature type="compositionally biased region" description="Acidic residues" evidence="6">
    <location>
        <begin position="202"/>
        <end position="212"/>
    </location>
</feature>
<evidence type="ECO:0000256" key="5">
    <source>
        <dbReference type="PROSITE-ProRule" id="PRU00371"/>
    </source>
</evidence>
<keyword evidence="3" id="KW-0862">Zinc</keyword>
<keyword evidence="5" id="KW-0539">Nucleus</keyword>
<gene>
    <name evidence="8" type="ORF">RR48_03177</name>
</gene>
<name>A0A0N0PD00_PAPMA</name>
<dbReference type="Proteomes" id="UP000053240">
    <property type="component" value="Unassembled WGS sequence"/>
</dbReference>
<dbReference type="Pfam" id="PF10545">
    <property type="entry name" value="MADF_DNA_bdg"/>
    <property type="match status" value="1"/>
</dbReference>
<keyword evidence="4" id="KW-0238">DNA-binding</keyword>
<dbReference type="GO" id="GO:0003677">
    <property type="term" value="F:DNA binding"/>
    <property type="evidence" value="ECO:0007669"/>
    <property type="project" value="UniProtKB-KW"/>
</dbReference>
<dbReference type="EMBL" id="KQ460393">
    <property type="protein sequence ID" value="KPJ15387.1"/>
    <property type="molecule type" value="Genomic_DNA"/>
</dbReference>
<dbReference type="GO" id="GO:0005634">
    <property type="term" value="C:nucleus"/>
    <property type="evidence" value="ECO:0007669"/>
    <property type="project" value="UniProtKB-SubCell"/>
</dbReference>
<dbReference type="SMART" id="SM00980">
    <property type="entry name" value="THAP"/>
    <property type="match status" value="1"/>
</dbReference>
<comment type="subcellular location">
    <subcellularLocation>
        <location evidence="5">Nucleus</location>
    </subcellularLocation>
</comment>
<keyword evidence="9" id="KW-1185">Reference proteome</keyword>
<evidence type="ECO:0000259" key="7">
    <source>
        <dbReference type="PROSITE" id="PS51031"/>
    </source>
</evidence>
<evidence type="ECO:0000256" key="6">
    <source>
        <dbReference type="SAM" id="MobiDB-lite"/>
    </source>
</evidence>
<dbReference type="InterPro" id="IPR006612">
    <property type="entry name" value="THAP_Znf"/>
</dbReference>
<evidence type="ECO:0000256" key="4">
    <source>
        <dbReference type="ARBA" id="ARBA00023125"/>
    </source>
</evidence>
<evidence type="ECO:0000313" key="8">
    <source>
        <dbReference type="EMBL" id="KPJ15387.1"/>
    </source>
</evidence>
<dbReference type="SMART" id="SM00692">
    <property type="entry name" value="DM3"/>
    <property type="match status" value="1"/>
</dbReference>
<sequence>MQRKCYFACEFNGPLHSFPSPSYPHEDRFNKWKSVLGPLHSFPSPSYPHEDRFNKWKSVLGEDLKNKGNDYIHKNVRLCRRHFEGHFHTSGNRLTANSIPTLNLFVNDGSITVTGLEHQTVPDVISVQIQKDTSSFSRETKKVFAKKALQAKEKWKNLRSVFVRNLKPQPKGSKKKKYYLTDAMQFVKPYIKIAGTPSSLPDPDEQGDEYNEPQDPLSPASSPSRSSTPLSDSTRRSSSDFSNQNYRRKKKKISETDELLNEFMKSKNTKKDDDEKPTINNANKMFLLSLLPDLNCMTPTQVRIFKRQVIDLMDNILTEPPNSSTLTLTLKSEHIPSTSNASSSQITRLEEW</sequence>
<dbReference type="AlphaFoldDB" id="A0A0N0PD00"/>
<evidence type="ECO:0000256" key="2">
    <source>
        <dbReference type="ARBA" id="ARBA00022771"/>
    </source>
</evidence>
<dbReference type="GO" id="GO:0008270">
    <property type="term" value="F:zinc ion binding"/>
    <property type="evidence" value="ECO:0007669"/>
    <property type="project" value="UniProtKB-KW"/>
</dbReference>
<dbReference type="InParanoid" id="A0A0N0PD00"/>
<accession>A0A0N0PD00</accession>
<feature type="domain" description="BESS" evidence="7">
    <location>
        <begin position="280"/>
        <end position="319"/>
    </location>
</feature>
<protein>
    <recommendedName>
        <fullName evidence="7">BESS domain-containing protein</fullName>
    </recommendedName>
</protein>
<evidence type="ECO:0000256" key="1">
    <source>
        <dbReference type="ARBA" id="ARBA00022723"/>
    </source>
</evidence>
<organism evidence="8 9">
    <name type="scientific">Papilio machaon</name>
    <name type="common">Old World swallowtail butterfly</name>
    <dbReference type="NCBI Taxonomy" id="76193"/>
    <lineage>
        <taxon>Eukaryota</taxon>
        <taxon>Metazoa</taxon>
        <taxon>Ecdysozoa</taxon>
        <taxon>Arthropoda</taxon>
        <taxon>Hexapoda</taxon>
        <taxon>Insecta</taxon>
        <taxon>Pterygota</taxon>
        <taxon>Neoptera</taxon>
        <taxon>Endopterygota</taxon>
        <taxon>Lepidoptera</taxon>
        <taxon>Glossata</taxon>
        <taxon>Ditrysia</taxon>
        <taxon>Papilionoidea</taxon>
        <taxon>Papilionidae</taxon>
        <taxon>Papilioninae</taxon>
        <taxon>Papilio</taxon>
    </lineage>
</organism>
<reference evidence="8 9" key="1">
    <citation type="journal article" date="2015" name="Nat. Commun.">
        <title>Outbred genome sequencing and CRISPR/Cas9 gene editing in butterflies.</title>
        <authorList>
            <person name="Li X."/>
            <person name="Fan D."/>
            <person name="Zhang W."/>
            <person name="Liu G."/>
            <person name="Zhang L."/>
            <person name="Zhao L."/>
            <person name="Fang X."/>
            <person name="Chen L."/>
            <person name="Dong Y."/>
            <person name="Chen Y."/>
            <person name="Ding Y."/>
            <person name="Zhao R."/>
            <person name="Feng M."/>
            <person name="Zhu Y."/>
            <person name="Feng Y."/>
            <person name="Jiang X."/>
            <person name="Zhu D."/>
            <person name="Xiang H."/>
            <person name="Feng X."/>
            <person name="Li S."/>
            <person name="Wang J."/>
            <person name="Zhang G."/>
            <person name="Kronforst M.R."/>
            <person name="Wang W."/>
        </authorList>
    </citation>
    <scope>NUCLEOTIDE SEQUENCE [LARGE SCALE GENOMIC DNA]</scope>
    <source>
        <strain evidence="8">Ya'a_city_454_Pm</strain>
        <tissue evidence="8">Whole body</tissue>
    </source>
</reference>